<evidence type="ECO:0000256" key="1">
    <source>
        <dbReference type="ARBA" id="ARBA00022679"/>
    </source>
</evidence>
<dbReference type="PANTHER" id="PTHR43289">
    <property type="entry name" value="MITOGEN-ACTIVATED PROTEIN KINASE KINASE KINASE 20-RELATED"/>
    <property type="match status" value="1"/>
</dbReference>
<evidence type="ECO:0000256" key="4">
    <source>
        <dbReference type="ARBA" id="ARBA00022840"/>
    </source>
</evidence>
<sequence length="584" mass="65132">MVPTGTAAQSQRRLDVEFGGYTAAGRKAENQDAFAAHQPAAGARQLKGVVACIADGVSSSDNAQLASQTSVTHFIEDYYSTPDTWPVKTAAARVLAALNAWLYHHGRQQTLPHNSLVTTFSAAIVKSNTAHLLHVGDSRIYRLRGSTLELLTRDHTRAEDAGCLIRALGMDTHLEVDYHGEEVQSGDILILTSDGVHGVLPLKALGDLLRAGLGDPDANLEALATRVVERALARGSDDNLSCLLVRVNQVPLEDIDEVHRKLTQLAIPPALEEGMKLDGYEVLRVLHNGTRSHVYLVRDPAGDDLKVLKAPSPNFADDPQYLESFIRERWVGQRIDHRGVMKMYAPPASPFLYHLCEYIEGQTLRQWMFDHPQPSLTEVRDVTRGVITALRVFQRMGMVHRDLKPENIMVTATGQIKLIDFGTVQVGGLEEIAAPLHEQYPVGSVDYIAPEYLLGQRGTHQSDIFSLGVVVYEMLTGRVPFAMSNVHRRPPVRFDQWHYRSARLVCPALPVWVDLALRRATRPQPARRYQALSEFLQDLCTPNRAALERSESAPLLERNPTRFWQLVTALLFILVVGQWLWMSR</sequence>
<dbReference type="GO" id="GO:0004674">
    <property type="term" value="F:protein serine/threonine kinase activity"/>
    <property type="evidence" value="ECO:0007669"/>
    <property type="project" value="TreeGrafter"/>
</dbReference>
<dbReference type="OrthoDB" id="9801841at2"/>
<proteinExistence type="predicted"/>
<evidence type="ECO:0000259" key="6">
    <source>
        <dbReference type="PROSITE" id="PS50011"/>
    </source>
</evidence>
<dbReference type="Pfam" id="PF00069">
    <property type="entry name" value="Pkinase"/>
    <property type="match status" value="1"/>
</dbReference>
<keyword evidence="5" id="KW-1133">Transmembrane helix</keyword>
<dbReference type="SMART" id="SM00220">
    <property type="entry name" value="S_TKc"/>
    <property type="match status" value="1"/>
</dbReference>
<dbReference type="Gene3D" id="1.10.510.10">
    <property type="entry name" value="Transferase(Phosphotransferase) domain 1"/>
    <property type="match status" value="1"/>
</dbReference>
<evidence type="ECO:0000256" key="3">
    <source>
        <dbReference type="ARBA" id="ARBA00022777"/>
    </source>
</evidence>
<name>A0A545U5T3_9GAMM</name>
<comment type="caution">
    <text evidence="8">The sequence shown here is derived from an EMBL/GenBank/DDBJ whole genome shotgun (WGS) entry which is preliminary data.</text>
</comment>
<dbReference type="Pfam" id="PF13672">
    <property type="entry name" value="PP2C_2"/>
    <property type="match status" value="1"/>
</dbReference>
<keyword evidence="2" id="KW-0547">Nucleotide-binding</keyword>
<evidence type="ECO:0000256" key="2">
    <source>
        <dbReference type="ARBA" id="ARBA00022741"/>
    </source>
</evidence>
<protein>
    <submittedName>
        <fullName evidence="8">Bifunctional protein-serine/threonine kinase/phosphatase</fullName>
    </submittedName>
</protein>
<gene>
    <name evidence="8" type="ORF">FKG94_04000</name>
</gene>
<dbReference type="InterPro" id="IPR008271">
    <property type="entry name" value="Ser/Thr_kinase_AS"/>
</dbReference>
<organism evidence="8 9">
    <name type="scientific">Exilibacterium tricleocarpae</name>
    <dbReference type="NCBI Taxonomy" id="2591008"/>
    <lineage>
        <taxon>Bacteria</taxon>
        <taxon>Pseudomonadati</taxon>
        <taxon>Pseudomonadota</taxon>
        <taxon>Gammaproteobacteria</taxon>
        <taxon>Cellvibrionales</taxon>
        <taxon>Cellvibrionaceae</taxon>
        <taxon>Exilibacterium</taxon>
    </lineage>
</organism>
<dbReference type="PROSITE" id="PS51746">
    <property type="entry name" value="PPM_2"/>
    <property type="match status" value="1"/>
</dbReference>
<dbReference type="AlphaFoldDB" id="A0A545U5T3"/>
<dbReference type="InterPro" id="IPR000719">
    <property type="entry name" value="Prot_kinase_dom"/>
</dbReference>
<keyword evidence="1" id="KW-0808">Transferase</keyword>
<keyword evidence="3 8" id="KW-0418">Kinase</keyword>
<evidence type="ECO:0000313" key="9">
    <source>
        <dbReference type="Proteomes" id="UP000319732"/>
    </source>
</evidence>
<dbReference type="PROSITE" id="PS50011">
    <property type="entry name" value="PROTEIN_KINASE_DOM"/>
    <property type="match status" value="1"/>
</dbReference>
<dbReference type="InterPro" id="IPR036457">
    <property type="entry name" value="PPM-type-like_dom_sf"/>
</dbReference>
<dbReference type="SMART" id="SM00331">
    <property type="entry name" value="PP2C_SIG"/>
    <property type="match status" value="1"/>
</dbReference>
<feature type="domain" description="Protein kinase" evidence="6">
    <location>
        <begin position="280"/>
        <end position="562"/>
    </location>
</feature>
<feature type="domain" description="PPM-type phosphatase" evidence="7">
    <location>
        <begin position="17"/>
        <end position="247"/>
    </location>
</feature>
<dbReference type="SMART" id="SM00332">
    <property type="entry name" value="PP2Cc"/>
    <property type="match status" value="1"/>
</dbReference>
<evidence type="ECO:0000313" key="8">
    <source>
        <dbReference type="EMBL" id="TQV84830.1"/>
    </source>
</evidence>
<dbReference type="SUPFAM" id="SSF81606">
    <property type="entry name" value="PP2C-like"/>
    <property type="match status" value="1"/>
</dbReference>
<dbReference type="PROSITE" id="PS00108">
    <property type="entry name" value="PROTEIN_KINASE_ST"/>
    <property type="match status" value="1"/>
</dbReference>
<keyword evidence="5" id="KW-0472">Membrane</keyword>
<dbReference type="Gene3D" id="3.60.40.10">
    <property type="entry name" value="PPM-type phosphatase domain"/>
    <property type="match status" value="1"/>
</dbReference>
<keyword evidence="9" id="KW-1185">Reference proteome</keyword>
<dbReference type="InterPro" id="IPR001932">
    <property type="entry name" value="PPM-type_phosphatase-like_dom"/>
</dbReference>
<dbReference type="CDD" id="cd14014">
    <property type="entry name" value="STKc_PknB_like"/>
    <property type="match status" value="1"/>
</dbReference>
<dbReference type="SUPFAM" id="SSF56112">
    <property type="entry name" value="Protein kinase-like (PK-like)"/>
    <property type="match status" value="1"/>
</dbReference>
<dbReference type="Gene3D" id="3.30.200.20">
    <property type="entry name" value="Phosphorylase Kinase, domain 1"/>
    <property type="match status" value="1"/>
</dbReference>
<dbReference type="Proteomes" id="UP000319732">
    <property type="component" value="Unassembled WGS sequence"/>
</dbReference>
<keyword evidence="4" id="KW-0067">ATP-binding</keyword>
<keyword evidence="5" id="KW-0812">Transmembrane</keyword>
<evidence type="ECO:0000259" key="7">
    <source>
        <dbReference type="PROSITE" id="PS51746"/>
    </source>
</evidence>
<dbReference type="InterPro" id="IPR011009">
    <property type="entry name" value="Kinase-like_dom_sf"/>
</dbReference>
<dbReference type="EMBL" id="VHSG01000005">
    <property type="protein sequence ID" value="TQV84830.1"/>
    <property type="molecule type" value="Genomic_DNA"/>
</dbReference>
<dbReference type="CDD" id="cd00143">
    <property type="entry name" value="PP2Cc"/>
    <property type="match status" value="1"/>
</dbReference>
<evidence type="ECO:0000256" key="5">
    <source>
        <dbReference type="SAM" id="Phobius"/>
    </source>
</evidence>
<reference evidence="8 9" key="1">
    <citation type="submission" date="2019-06" db="EMBL/GenBank/DDBJ databases">
        <title>Whole genome sequence for Cellvibrionaceae sp. R142.</title>
        <authorList>
            <person name="Wang G."/>
        </authorList>
    </citation>
    <scope>NUCLEOTIDE SEQUENCE [LARGE SCALE GENOMIC DNA]</scope>
    <source>
        <strain evidence="8 9">R142</strain>
    </source>
</reference>
<dbReference type="PANTHER" id="PTHR43289:SF6">
    <property type="entry name" value="SERINE_THREONINE-PROTEIN KINASE NEKL-3"/>
    <property type="match status" value="1"/>
</dbReference>
<feature type="transmembrane region" description="Helical" evidence="5">
    <location>
        <begin position="563"/>
        <end position="581"/>
    </location>
</feature>
<dbReference type="GO" id="GO:0005524">
    <property type="term" value="F:ATP binding"/>
    <property type="evidence" value="ECO:0007669"/>
    <property type="project" value="UniProtKB-KW"/>
</dbReference>
<accession>A0A545U5T3</accession>